<protein>
    <submittedName>
        <fullName evidence="2">Uncharacterized protein</fullName>
    </submittedName>
</protein>
<name>A0A0M0K4E6_9EUKA</name>
<gene>
    <name evidence="2" type="ORF">Ctob_014747</name>
</gene>
<dbReference type="Proteomes" id="UP000037460">
    <property type="component" value="Unassembled WGS sequence"/>
</dbReference>
<evidence type="ECO:0000313" key="2">
    <source>
        <dbReference type="EMBL" id="KOO33253.1"/>
    </source>
</evidence>
<accession>A0A0M0K4E6</accession>
<comment type="caution">
    <text evidence="2">The sequence shown here is derived from an EMBL/GenBank/DDBJ whole genome shotgun (WGS) entry which is preliminary data.</text>
</comment>
<dbReference type="AlphaFoldDB" id="A0A0M0K4E6"/>
<evidence type="ECO:0000256" key="1">
    <source>
        <dbReference type="SAM" id="MobiDB-lite"/>
    </source>
</evidence>
<feature type="compositionally biased region" description="Basic residues" evidence="1">
    <location>
        <begin position="12"/>
        <end position="22"/>
    </location>
</feature>
<feature type="region of interest" description="Disordered" evidence="1">
    <location>
        <begin position="1"/>
        <end position="22"/>
    </location>
</feature>
<evidence type="ECO:0000313" key="3">
    <source>
        <dbReference type="Proteomes" id="UP000037460"/>
    </source>
</evidence>
<organism evidence="2 3">
    <name type="scientific">Chrysochromulina tobinii</name>
    <dbReference type="NCBI Taxonomy" id="1460289"/>
    <lineage>
        <taxon>Eukaryota</taxon>
        <taxon>Haptista</taxon>
        <taxon>Haptophyta</taxon>
        <taxon>Prymnesiophyceae</taxon>
        <taxon>Prymnesiales</taxon>
        <taxon>Chrysochromulinaceae</taxon>
        <taxon>Chrysochromulina</taxon>
    </lineage>
</organism>
<dbReference type="EMBL" id="JWZX01001565">
    <property type="protein sequence ID" value="KOO33253.1"/>
    <property type="molecule type" value="Genomic_DNA"/>
</dbReference>
<sequence>MRCELAAPSLPRPRRPRRRRHRPRVHRIAGIFDTLTSGHLENKLFKQITPYIEPVTYTLGNVQIFVKDGGGKKQLMKNHPAMVSHISIIEQLKNHILFCPDVAHHIVNWSWRWAGGYDQDNDDDDDAMKTYSGFEDGTIFQTHPYLSKPQSNPKVIRVPLAGYGDGVELCNPLGGSRGVHNIHCMYVSLLSLPPNLRHNHENIFPATFVCESDLDSFGPVRVVAGADPKTGNIIEGGPPTLGSEFRQLAAGVPFEEFGKGYVLQGYLVQWLGDYPARGKMTPFAKSVAAHLFCHHCDIDARKSHSSILHRLFSKDCDCDDDVPCFRSMTEVQHDFADARKMSQLNAKKLQKKKGYQKNKLSFALDDKYFPGFNVVDGVGNDLMHSEPDGMLKPEAAAMLATLIYKHHYFTLQELNDAIDSLPRDGPWEKPSAIHPKDLKCLDLNRNVKKSATLRLKASEMMHFALYSPQLIAPLLYRHGQVALSHPMWKCWCKHVEYFSIMCQHRITETERLRLGVLILEHQSMMAAIPQYKGIIRPKHHFIEHASFEIKRHGPHRGWWCFAYEGYNQVVKKASRGSNFKNITKRVASKLAKRRALKIARGGRGSLQTRRV</sequence>
<reference evidence="3" key="1">
    <citation type="journal article" date="2015" name="PLoS Genet.">
        <title>Genome Sequence and Transcriptome Analyses of Chrysochromulina tobin: Metabolic Tools for Enhanced Algal Fitness in the Prominent Order Prymnesiales (Haptophyceae).</title>
        <authorList>
            <person name="Hovde B.T."/>
            <person name="Deodato C.R."/>
            <person name="Hunsperger H.M."/>
            <person name="Ryken S.A."/>
            <person name="Yost W."/>
            <person name="Jha R.K."/>
            <person name="Patterson J."/>
            <person name="Monnat R.J. Jr."/>
            <person name="Barlow S.B."/>
            <person name="Starkenburg S.R."/>
            <person name="Cattolico R.A."/>
        </authorList>
    </citation>
    <scope>NUCLEOTIDE SEQUENCE</scope>
    <source>
        <strain evidence="3">CCMP291</strain>
    </source>
</reference>
<dbReference type="OrthoDB" id="10044445at2759"/>
<keyword evidence="3" id="KW-1185">Reference proteome</keyword>
<proteinExistence type="predicted"/>